<accession>A0AAD7TSD5</accession>
<evidence type="ECO:0000313" key="5">
    <source>
        <dbReference type="Proteomes" id="UP001215151"/>
    </source>
</evidence>
<name>A0AAD7TSD5_9APHY</name>
<feature type="signal peptide" evidence="2">
    <location>
        <begin position="1"/>
        <end position="22"/>
    </location>
</feature>
<dbReference type="Pfam" id="PF10342">
    <property type="entry name" value="Kre9_KNH"/>
    <property type="match status" value="1"/>
</dbReference>
<dbReference type="EMBL" id="JAPEVG010000148">
    <property type="protein sequence ID" value="KAJ8481009.1"/>
    <property type="molecule type" value="Genomic_DNA"/>
</dbReference>
<gene>
    <name evidence="4" type="ORF">ONZ51_g6297</name>
</gene>
<dbReference type="AlphaFoldDB" id="A0AAD7TSD5"/>
<feature type="chain" id="PRO_5041901044" description="Yeast cell wall synthesis Kre9/Knh1-like N-terminal domain-containing protein" evidence="2">
    <location>
        <begin position="23"/>
        <end position="198"/>
    </location>
</feature>
<sequence>MFASKLAAAFAVVAAAVSAVSAAPAVFSDPKTEIVFRPHITSPQAGAIWPAGSTQTITWDTSDIPEDYKNQTGLILLGYIEGQDTNEHLDVAHPLAVNFPISAGSTQVNVPDVEPRHDYVVVLFGDSGNTSPKFTITSSAVSSLPGLPSGLPSFSAFPSGSAPVSTVSIPSASSATQIVSSVSPAVSPAATVAAAASA</sequence>
<evidence type="ECO:0000256" key="2">
    <source>
        <dbReference type="SAM" id="SignalP"/>
    </source>
</evidence>
<dbReference type="InterPro" id="IPR018466">
    <property type="entry name" value="Kre9/Knh1-like_N"/>
</dbReference>
<keyword evidence="1 2" id="KW-0732">Signal</keyword>
<evidence type="ECO:0000259" key="3">
    <source>
        <dbReference type="Pfam" id="PF10342"/>
    </source>
</evidence>
<reference evidence="4" key="1">
    <citation type="submission" date="2022-11" db="EMBL/GenBank/DDBJ databases">
        <title>Genome Sequence of Cubamyces cubensis.</title>
        <authorList>
            <person name="Buettner E."/>
        </authorList>
    </citation>
    <scope>NUCLEOTIDE SEQUENCE</scope>
    <source>
        <strain evidence="4">MPL-01</strain>
    </source>
</reference>
<keyword evidence="5" id="KW-1185">Reference proteome</keyword>
<protein>
    <recommendedName>
        <fullName evidence="3">Yeast cell wall synthesis Kre9/Knh1-like N-terminal domain-containing protein</fullName>
    </recommendedName>
</protein>
<comment type="caution">
    <text evidence="4">The sequence shown here is derived from an EMBL/GenBank/DDBJ whole genome shotgun (WGS) entry which is preliminary data.</text>
</comment>
<organism evidence="4 5">
    <name type="scientific">Trametes cubensis</name>
    <dbReference type="NCBI Taxonomy" id="1111947"/>
    <lineage>
        <taxon>Eukaryota</taxon>
        <taxon>Fungi</taxon>
        <taxon>Dikarya</taxon>
        <taxon>Basidiomycota</taxon>
        <taxon>Agaricomycotina</taxon>
        <taxon>Agaricomycetes</taxon>
        <taxon>Polyporales</taxon>
        <taxon>Polyporaceae</taxon>
        <taxon>Trametes</taxon>
    </lineage>
</organism>
<evidence type="ECO:0000313" key="4">
    <source>
        <dbReference type="EMBL" id="KAJ8481009.1"/>
    </source>
</evidence>
<dbReference type="Proteomes" id="UP001215151">
    <property type="component" value="Unassembled WGS sequence"/>
</dbReference>
<evidence type="ECO:0000256" key="1">
    <source>
        <dbReference type="ARBA" id="ARBA00022729"/>
    </source>
</evidence>
<feature type="domain" description="Yeast cell wall synthesis Kre9/Knh1-like N-terminal" evidence="3">
    <location>
        <begin position="42"/>
        <end position="136"/>
    </location>
</feature>
<proteinExistence type="predicted"/>